<dbReference type="Pfam" id="PF00122">
    <property type="entry name" value="E1-E2_ATPase"/>
    <property type="match status" value="1"/>
</dbReference>
<dbReference type="Proteomes" id="UP000192257">
    <property type="component" value="Unassembled WGS sequence"/>
</dbReference>
<evidence type="ECO:0000256" key="14">
    <source>
        <dbReference type="ARBA" id="ARBA00023065"/>
    </source>
</evidence>
<evidence type="ECO:0000259" key="21">
    <source>
        <dbReference type="Pfam" id="PF00690"/>
    </source>
</evidence>
<feature type="transmembrane region" description="Helical" evidence="17">
    <location>
        <begin position="364"/>
        <end position="388"/>
    </location>
</feature>
<dbReference type="SUPFAM" id="SSF81660">
    <property type="entry name" value="Metal cation-transporting ATPase, ATP-binding domain N"/>
    <property type="match status" value="1"/>
</dbReference>
<dbReference type="OrthoDB" id="3352408at2759"/>
<dbReference type="InterPro" id="IPR059000">
    <property type="entry name" value="ATPase_P-type_domA"/>
</dbReference>
<feature type="domain" description="Cation-transporting P-type ATPase C-terminal" evidence="20">
    <location>
        <begin position="897"/>
        <end position="1068"/>
    </location>
</feature>
<keyword evidence="6 17" id="KW-0547">Nucleotide-binding</keyword>
<dbReference type="GeneID" id="39986667"/>
<dbReference type="AlphaFoldDB" id="A0A1X0NTI6"/>
<keyword evidence="11" id="KW-1278">Translocase</keyword>
<comment type="catalytic activity">
    <reaction evidence="16 17">
        <text>Ca(2+)(in) + ATP + H2O = Ca(2+)(out) + ADP + phosphate + H(+)</text>
        <dbReference type="Rhea" id="RHEA:18105"/>
        <dbReference type="ChEBI" id="CHEBI:15377"/>
        <dbReference type="ChEBI" id="CHEBI:15378"/>
        <dbReference type="ChEBI" id="CHEBI:29108"/>
        <dbReference type="ChEBI" id="CHEBI:30616"/>
        <dbReference type="ChEBI" id="CHEBI:43474"/>
        <dbReference type="ChEBI" id="CHEBI:456216"/>
        <dbReference type="EC" id="7.2.2.10"/>
    </reaction>
</comment>
<dbReference type="InterPro" id="IPR044492">
    <property type="entry name" value="P_typ_ATPase_HD_dom"/>
</dbReference>
<evidence type="ECO:0000256" key="13">
    <source>
        <dbReference type="ARBA" id="ARBA00023008"/>
    </source>
</evidence>
<feature type="region of interest" description="Disordered" evidence="18">
    <location>
        <begin position="532"/>
        <end position="563"/>
    </location>
</feature>
<gene>
    <name evidence="22" type="ORF">TM35_000202020</name>
</gene>
<dbReference type="EC" id="7.2.2.10" evidence="17"/>
<evidence type="ECO:0000256" key="15">
    <source>
        <dbReference type="ARBA" id="ARBA00023136"/>
    </source>
</evidence>
<dbReference type="GO" id="GO:0005886">
    <property type="term" value="C:plasma membrane"/>
    <property type="evidence" value="ECO:0007669"/>
    <property type="project" value="TreeGrafter"/>
</dbReference>
<evidence type="ECO:0000256" key="8">
    <source>
        <dbReference type="ARBA" id="ARBA00022837"/>
    </source>
</evidence>
<evidence type="ECO:0000256" key="18">
    <source>
        <dbReference type="SAM" id="MobiDB-lite"/>
    </source>
</evidence>
<accession>A0A1X0NTI6</accession>
<evidence type="ECO:0000256" key="6">
    <source>
        <dbReference type="ARBA" id="ARBA00022741"/>
    </source>
</evidence>
<comment type="caution">
    <text evidence="22">The sequence shown here is derived from an EMBL/GenBank/DDBJ whole genome shotgun (WGS) entry which is preliminary data.</text>
</comment>
<dbReference type="Pfam" id="PF00690">
    <property type="entry name" value="Cation_ATPase_N"/>
    <property type="match status" value="1"/>
</dbReference>
<feature type="transmembrane region" description="Helical" evidence="17">
    <location>
        <begin position="1017"/>
        <end position="1037"/>
    </location>
</feature>
<dbReference type="Gene3D" id="1.20.1110.10">
    <property type="entry name" value="Calcium-transporting ATPase, transmembrane domain"/>
    <property type="match status" value="1"/>
</dbReference>
<dbReference type="InterPro" id="IPR018303">
    <property type="entry name" value="ATPase_P-typ_P_site"/>
</dbReference>
<evidence type="ECO:0000313" key="22">
    <source>
        <dbReference type="EMBL" id="ORC87793.1"/>
    </source>
</evidence>
<dbReference type="Pfam" id="PF00689">
    <property type="entry name" value="Cation_ATPase_C"/>
    <property type="match status" value="1"/>
</dbReference>
<dbReference type="SFLD" id="SFLDG00002">
    <property type="entry name" value="C1.7:_P-type_atpase_like"/>
    <property type="match status" value="1"/>
</dbReference>
<keyword evidence="23" id="KW-1185">Reference proteome</keyword>
<feature type="compositionally biased region" description="Low complexity" evidence="18">
    <location>
        <begin position="21"/>
        <end position="43"/>
    </location>
</feature>
<evidence type="ECO:0000256" key="7">
    <source>
        <dbReference type="ARBA" id="ARBA00022796"/>
    </source>
</evidence>
<evidence type="ECO:0000256" key="5">
    <source>
        <dbReference type="ARBA" id="ARBA00022723"/>
    </source>
</evidence>
<dbReference type="PANTHER" id="PTHR24093:SF369">
    <property type="entry name" value="CALCIUM-TRANSPORTING ATPASE"/>
    <property type="match status" value="1"/>
</dbReference>
<dbReference type="InterPro" id="IPR023299">
    <property type="entry name" value="ATPase_P-typ_cyto_dom_N"/>
</dbReference>
<keyword evidence="9 17" id="KW-0067">ATP-binding</keyword>
<evidence type="ECO:0000256" key="17">
    <source>
        <dbReference type="RuleBase" id="RU361146"/>
    </source>
</evidence>
<keyword evidence="15 17" id="KW-0472">Membrane</keyword>
<dbReference type="EMBL" id="NBCO01000020">
    <property type="protein sequence ID" value="ORC87793.1"/>
    <property type="molecule type" value="Genomic_DNA"/>
</dbReference>
<feature type="compositionally biased region" description="Low complexity" evidence="18">
    <location>
        <begin position="532"/>
        <end position="559"/>
    </location>
</feature>
<dbReference type="SUPFAM" id="SSF81653">
    <property type="entry name" value="Calcium ATPase, transduction domain A"/>
    <property type="match status" value="1"/>
</dbReference>
<dbReference type="GO" id="GO:0006825">
    <property type="term" value="P:copper ion transport"/>
    <property type="evidence" value="ECO:0007669"/>
    <property type="project" value="UniProtKB-KW"/>
</dbReference>
<dbReference type="InterPro" id="IPR006068">
    <property type="entry name" value="ATPase_P-typ_cation-transptr_C"/>
</dbReference>
<keyword evidence="10" id="KW-0460">Magnesium</keyword>
<comment type="function">
    <text evidence="17">Catalyzes the hydrolysis of ATP coupled with the transport of calcium.</text>
</comment>
<dbReference type="GO" id="GO:0016887">
    <property type="term" value="F:ATP hydrolysis activity"/>
    <property type="evidence" value="ECO:0007669"/>
    <property type="project" value="InterPro"/>
</dbReference>
<keyword evidence="14 17" id="KW-0406">Ion transport</keyword>
<dbReference type="InterPro" id="IPR001757">
    <property type="entry name" value="P_typ_ATPase"/>
</dbReference>
<evidence type="ECO:0000256" key="10">
    <source>
        <dbReference type="ARBA" id="ARBA00022842"/>
    </source>
</evidence>
<keyword evidence="2 17" id="KW-0813">Transport</keyword>
<keyword evidence="4 17" id="KW-0812">Transmembrane</keyword>
<dbReference type="GO" id="GO:0005524">
    <property type="term" value="F:ATP binding"/>
    <property type="evidence" value="ECO:0007669"/>
    <property type="project" value="UniProtKB-KW"/>
</dbReference>
<dbReference type="PROSITE" id="PS00154">
    <property type="entry name" value="ATPASE_E1_E2"/>
    <property type="match status" value="1"/>
</dbReference>
<evidence type="ECO:0000256" key="3">
    <source>
        <dbReference type="ARBA" id="ARBA00022568"/>
    </source>
</evidence>
<evidence type="ECO:0000259" key="19">
    <source>
        <dbReference type="Pfam" id="PF00122"/>
    </source>
</evidence>
<dbReference type="GO" id="GO:0005388">
    <property type="term" value="F:P-type calcium transporter activity"/>
    <property type="evidence" value="ECO:0007669"/>
    <property type="project" value="UniProtKB-EC"/>
</dbReference>
<evidence type="ECO:0000259" key="20">
    <source>
        <dbReference type="Pfam" id="PF00689"/>
    </source>
</evidence>
<keyword evidence="3 17" id="KW-0109">Calcium transport</keyword>
<feature type="transmembrane region" description="Helical" evidence="17">
    <location>
        <begin position="870"/>
        <end position="892"/>
    </location>
</feature>
<dbReference type="InterPro" id="IPR023214">
    <property type="entry name" value="HAD_sf"/>
</dbReference>
<dbReference type="NCBIfam" id="TIGR01494">
    <property type="entry name" value="ATPase_P-type"/>
    <property type="match status" value="2"/>
</dbReference>
<feature type="compositionally biased region" description="Low complexity" evidence="18">
    <location>
        <begin position="1"/>
        <end position="11"/>
    </location>
</feature>
<comment type="caution">
    <text evidence="17">Lacks conserved residue(s) required for the propagation of feature annotation.</text>
</comment>
<feature type="transmembrane region" description="Helical" evidence="17">
    <location>
        <begin position="137"/>
        <end position="153"/>
    </location>
</feature>
<evidence type="ECO:0000256" key="4">
    <source>
        <dbReference type="ARBA" id="ARBA00022692"/>
    </source>
</evidence>
<dbReference type="NCBIfam" id="TIGR01517">
    <property type="entry name" value="ATPase-IIB_Ca"/>
    <property type="match status" value="1"/>
</dbReference>
<evidence type="ECO:0000256" key="12">
    <source>
        <dbReference type="ARBA" id="ARBA00022989"/>
    </source>
</evidence>
<dbReference type="SFLD" id="SFLDS00003">
    <property type="entry name" value="Haloacid_Dehalogenase"/>
    <property type="match status" value="1"/>
</dbReference>
<reference evidence="22 23" key="1">
    <citation type="submission" date="2017-03" db="EMBL/GenBank/DDBJ databases">
        <title>An alternative strategy for trypanosome survival in the mammalian bloodstream revealed through genome and transcriptome analysis of the ubiquitous bovine parasite Trypanosoma (Megatrypanum) theileri.</title>
        <authorList>
            <person name="Kelly S."/>
            <person name="Ivens A."/>
            <person name="Mott A."/>
            <person name="O'Neill E."/>
            <person name="Emms D."/>
            <person name="Macleod O."/>
            <person name="Voorheis P."/>
            <person name="Matthews J."/>
            <person name="Matthews K."/>
            <person name="Carrington M."/>
        </authorList>
    </citation>
    <scope>NUCLEOTIDE SEQUENCE [LARGE SCALE GENOMIC DNA]</scope>
    <source>
        <strain evidence="22">Edinburgh</strain>
    </source>
</reference>
<dbReference type="GO" id="GO:0046872">
    <property type="term" value="F:metal ion binding"/>
    <property type="evidence" value="ECO:0007669"/>
    <property type="project" value="UniProtKB-KW"/>
</dbReference>
<dbReference type="PRINTS" id="PR00119">
    <property type="entry name" value="CATATPASE"/>
</dbReference>
<comment type="subcellular location">
    <subcellularLocation>
        <location evidence="1">Endomembrane system</location>
        <topology evidence="1">Multi-pass membrane protein</topology>
    </subcellularLocation>
    <subcellularLocation>
        <location evidence="17">Membrane</location>
        <topology evidence="17">Multi-pass membrane protein</topology>
    </subcellularLocation>
</comment>
<feature type="region of interest" description="Disordered" evidence="18">
    <location>
        <begin position="1"/>
        <end position="43"/>
    </location>
</feature>
<dbReference type="STRING" id="67003.A0A1X0NTI6"/>
<proteinExistence type="inferred from homology"/>
<name>A0A1X0NTI6_9TRYP</name>
<feature type="transmembrane region" description="Helical" evidence="17">
    <location>
        <begin position="323"/>
        <end position="344"/>
    </location>
</feature>
<dbReference type="Gene3D" id="2.70.150.10">
    <property type="entry name" value="Calcium-transporting ATPase, cytoplasmic transduction domain A"/>
    <property type="match status" value="1"/>
</dbReference>
<feature type="transmembrane region" description="Helical" evidence="17">
    <location>
        <begin position="165"/>
        <end position="185"/>
    </location>
</feature>
<keyword evidence="12 17" id="KW-1133">Transmembrane helix</keyword>
<evidence type="ECO:0000256" key="9">
    <source>
        <dbReference type="ARBA" id="ARBA00022840"/>
    </source>
</evidence>
<feature type="transmembrane region" description="Helical" evidence="17">
    <location>
        <begin position="904"/>
        <end position="924"/>
    </location>
</feature>
<evidence type="ECO:0000256" key="1">
    <source>
        <dbReference type="ARBA" id="ARBA00004127"/>
    </source>
</evidence>
<dbReference type="Gene3D" id="3.40.1110.10">
    <property type="entry name" value="Calcium-transporting ATPase, cytoplasmic domain N"/>
    <property type="match status" value="1"/>
</dbReference>
<dbReference type="InterPro" id="IPR006408">
    <property type="entry name" value="P-type_ATPase_IIB"/>
</dbReference>
<dbReference type="InterPro" id="IPR023298">
    <property type="entry name" value="ATPase_P-typ_TM_dom_sf"/>
</dbReference>
<keyword evidence="5" id="KW-0479">Metal-binding</keyword>
<feature type="domain" description="Cation-transporting P-type ATPase N-terminal" evidence="21">
    <location>
        <begin position="77"/>
        <end position="145"/>
    </location>
</feature>
<keyword evidence="7" id="KW-0187">Copper transport</keyword>
<dbReference type="GO" id="GO:0012505">
    <property type="term" value="C:endomembrane system"/>
    <property type="evidence" value="ECO:0007669"/>
    <property type="project" value="UniProtKB-SubCell"/>
</dbReference>
<dbReference type="PANTHER" id="PTHR24093">
    <property type="entry name" value="CATION TRANSPORTING ATPASE"/>
    <property type="match status" value="1"/>
</dbReference>
<dbReference type="Gene3D" id="3.40.50.1000">
    <property type="entry name" value="HAD superfamily/HAD-like"/>
    <property type="match status" value="1"/>
</dbReference>
<sequence>MRETLTTTKTPPSLPIEEESTATTTTTAGMSSSSGTTATTTKSSLKTDANTFGVDAETLHSIVTDSAGGPHLLKSFGGVRGLAKLLRTDLLRGLPVETAEALQARRAAFSVNELPPAAEVTFMDLVWDSLGDRMMQLLMISAVTSLLLGLTVPDVHTGRVDYAHGWIEGAAILLSVAIVTLVSSLNNYQKEQKFKELMRDAPAARATVIRAGAVVETTDKELLVGDLLNVAGGDVLTVDGLVVHSNAFKVDESSATGENDDVAKDAVMNPFVLSGSNVVEGDATILVTGVGINSFAGRISMQVRKESEETPLQEKLTELADKIGNCGVIAAALMFAVLSIRELWVSVMMGHHPLHYKPFLDSLTTAVTIVVVAVPEGLPLSVTIALAYSMKQMFKEKNLVRHLVACETMGSATTICTDKTGTITQNAMTVTDGITAEGVTFSLTGNMDRDEMTLTKLFTSASPLRSLLAESISVNSTAAWRRVEDAVAHTSAVRLTGNKTEQAMLTFVNHLGEDSMTVRAKMLEQTAVISTTSPNISSPSLSSVTPSSAFNNNSNNNNNTKESLDNTATQLLAHEKEMRSYPFSSARKRMTTALALRKKGVIRYYVKGASELVLANCTYGLQHDGCRVPLSSKITATLQDAIMDMSRRRLRTIAVAYVDEPLKAEKDADSSTRVEQGKKIHSLFPPTDEHLPPLTLIAILGIRDPVRPEVPNAVSQCRRAGIFVRLITGDNKATAVSVAREVGIYGRVWSGPAAGEQGLALEGPQFREFAKSARKLNQILPRLQVISRASPLDKQILVAELMKRGEVVAVTGDGTNDAPALKNAHVGFSMNAGTEVAKNASDVVILDDNFSTIVTAIKWGRNVHDNISKFLQFQMTVNVAAVIFSFIGATLSGSDGSPLKPVQLLWLNLIMDTLAALALATESPRDTVLDRSPRGREAPLITQRMWSNIIGQSLYQVILQLWVLHSGYTFFNVQPGSEEHLTIVFNVFVLLQLFNEFNARILDGHLNIFTGLERAPLFLLIVGLTFIIQVIGVQYGGPLMQAVPLSSAQWGRCFLVSSIPTPLGLLLRALPVKEKSLPPPPVVVDPEEEEKLKNMPPRKRMTLREAAQKVITELKVAAIFTDALSSAKNGKKHR</sequence>
<evidence type="ECO:0000256" key="11">
    <source>
        <dbReference type="ARBA" id="ARBA00022967"/>
    </source>
</evidence>
<dbReference type="InterPro" id="IPR004014">
    <property type="entry name" value="ATPase_P-typ_cation-transptr_N"/>
</dbReference>
<evidence type="ECO:0000256" key="16">
    <source>
        <dbReference type="ARBA" id="ARBA00048694"/>
    </source>
</evidence>
<dbReference type="FunFam" id="1.20.1110.10:FF:000039">
    <property type="entry name" value="Calcium-transporting ATPase"/>
    <property type="match status" value="1"/>
</dbReference>
<organism evidence="22 23">
    <name type="scientific">Trypanosoma theileri</name>
    <dbReference type="NCBI Taxonomy" id="67003"/>
    <lineage>
        <taxon>Eukaryota</taxon>
        <taxon>Discoba</taxon>
        <taxon>Euglenozoa</taxon>
        <taxon>Kinetoplastea</taxon>
        <taxon>Metakinetoplastina</taxon>
        <taxon>Trypanosomatida</taxon>
        <taxon>Trypanosomatidae</taxon>
        <taxon>Trypanosoma</taxon>
    </lineage>
</organism>
<dbReference type="VEuPathDB" id="TriTrypDB:TM35_000202020"/>
<dbReference type="SUPFAM" id="SSF81665">
    <property type="entry name" value="Calcium ATPase, transmembrane domain M"/>
    <property type="match status" value="1"/>
</dbReference>
<keyword evidence="13" id="KW-0186">Copper</keyword>
<dbReference type="SUPFAM" id="SSF56784">
    <property type="entry name" value="HAD-like"/>
    <property type="match status" value="1"/>
</dbReference>
<protein>
    <recommendedName>
        <fullName evidence="17">Calcium-transporting ATPase</fullName>
        <ecNumber evidence="17">7.2.2.10</ecNumber>
    </recommendedName>
</protein>
<feature type="domain" description="P-type ATPase A" evidence="19">
    <location>
        <begin position="204"/>
        <end position="303"/>
    </location>
</feature>
<dbReference type="SFLD" id="SFLDF00027">
    <property type="entry name" value="p-type_atpase"/>
    <property type="match status" value="1"/>
</dbReference>
<dbReference type="InterPro" id="IPR008250">
    <property type="entry name" value="ATPase_P-typ_transduc_dom_A_sf"/>
</dbReference>
<comment type="similarity">
    <text evidence="17">Belongs to the cation transport ATPase (P-type) (TC 3.A.3) family.</text>
</comment>
<dbReference type="Pfam" id="PF13246">
    <property type="entry name" value="Cation_ATPase"/>
    <property type="match status" value="1"/>
</dbReference>
<dbReference type="FunFam" id="3.40.50.1000:FF:000144">
    <property type="entry name" value="copper-transporting ATPase 1 isoform X2"/>
    <property type="match status" value="1"/>
</dbReference>
<dbReference type="InterPro" id="IPR036412">
    <property type="entry name" value="HAD-like_sf"/>
</dbReference>
<keyword evidence="8 17" id="KW-0106">Calcium</keyword>
<evidence type="ECO:0000313" key="23">
    <source>
        <dbReference type="Proteomes" id="UP000192257"/>
    </source>
</evidence>
<evidence type="ECO:0000256" key="2">
    <source>
        <dbReference type="ARBA" id="ARBA00022448"/>
    </source>
</evidence>
<dbReference type="RefSeq" id="XP_028881859.1">
    <property type="nucleotide sequence ID" value="XM_029026887.1"/>
</dbReference>